<comment type="caution">
    <text evidence="4">The sequence shown here is derived from an EMBL/GenBank/DDBJ whole genome shotgun (WGS) entry which is preliminary data.</text>
</comment>
<evidence type="ECO:0000259" key="3">
    <source>
        <dbReference type="PROSITE" id="PS51269"/>
    </source>
</evidence>
<accession>A0A210PW35</accession>
<name>A0A210PW35_MIZYE</name>
<gene>
    <name evidence="4" type="ORF">KP79_PYT19197</name>
</gene>
<evidence type="ECO:0000313" key="4">
    <source>
        <dbReference type="EMBL" id="OWF40672.1"/>
    </source>
</evidence>
<evidence type="ECO:0000313" key="5">
    <source>
        <dbReference type="Proteomes" id="UP000242188"/>
    </source>
</evidence>
<comment type="similarity">
    <text evidence="2">Belongs to the COMM domain-containing protein 3 family.</text>
</comment>
<dbReference type="GO" id="GO:0006814">
    <property type="term" value="P:sodium ion transport"/>
    <property type="evidence" value="ECO:0007669"/>
    <property type="project" value="InterPro"/>
</dbReference>
<protein>
    <recommendedName>
        <fullName evidence="1">COMM domain-containing protein 3</fullName>
    </recommendedName>
</protein>
<dbReference type="STRING" id="6573.A0A210PW35"/>
<dbReference type="InterPro" id="IPR037355">
    <property type="entry name" value="COMMD3"/>
</dbReference>
<evidence type="ECO:0000256" key="2">
    <source>
        <dbReference type="ARBA" id="ARBA00093469"/>
    </source>
</evidence>
<dbReference type="Pfam" id="PF07258">
    <property type="entry name" value="COMM_domain"/>
    <property type="match status" value="1"/>
</dbReference>
<dbReference type="InterPro" id="IPR017920">
    <property type="entry name" value="COMM"/>
</dbReference>
<feature type="domain" description="COMM" evidence="3">
    <location>
        <begin position="124"/>
        <end position="193"/>
    </location>
</feature>
<sequence length="196" mass="21618">MELSQAVIDSLSIVGDSAHVPNKCYQRLLDAAFDGVVDSEQRNRISGDEAFGGVDKAALKEAYAGLVSCIIEATKHDTEAASLEAVLEDCKFTADRIKAFISSYQERKQILQILLGNVGVTPPHIVDVDWRLDYYIKNNHLEKVNQAVYLISLKTEVPGKPGIQDVQFSCTQEQLQDFVGKLKDATKCLEKISASQ</sequence>
<dbReference type="OrthoDB" id="1917519at2759"/>
<dbReference type="PANTHER" id="PTHR31159">
    <property type="entry name" value="COMM DOMAIN-CONTAINING PROTEIN 3"/>
    <property type="match status" value="1"/>
</dbReference>
<dbReference type="Proteomes" id="UP000242188">
    <property type="component" value="Unassembled WGS sequence"/>
</dbReference>
<evidence type="ECO:0000256" key="1">
    <source>
        <dbReference type="ARBA" id="ARBA00016548"/>
    </source>
</evidence>
<reference evidence="4 5" key="1">
    <citation type="journal article" date="2017" name="Nat. Ecol. Evol.">
        <title>Scallop genome provides insights into evolution of bilaterian karyotype and development.</title>
        <authorList>
            <person name="Wang S."/>
            <person name="Zhang J."/>
            <person name="Jiao W."/>
            <person name="Li J."/>
            <person name="Xun X."/>
            <person name="Sun Y."/>
            <person name="Guo X."/>
            <person name="Huan P."/>
            <person name="Dong B."/>
            <person name="Zhang L."/>
            <person name="Hu X."/>
            <person name="Sun X."/>
            <person name="Wang J."/>
            <person name="Zhao C."/>
            <person name="Wang Y."/>
            <person name="Wang D."/>
            <person name="Huang X."/>
            <person name="Wang R."/>
            <person name="Lv J."/>
            <person name="Li Y."/>
            <person name="Zhang Z."/>
            <person name="Liu B."/>
            <person name="Lu W."/>
            <person name="Hui Y."/>
            <person name="Liang J."/>
            <person name="Zhou Z."/>
            <person name="Hou R."/>
            <person name="Li X."/>
            <person name="Liu Y."/>
            <person name="Li H."/>
            <person name="Ning X."/>
            <person name="Lin Y."/>
            <person name="Zhao L."/>
            <person name="Xing Q."/>
            <person name="Dou J."/>
            <person name="Li Y."/>
            <person name="Mao J."/>
            <person name="Guo H."/>
            <person name="Dou H."/>
            <person name="Li T."/>
            <person name="Mu C."/>
            <person name="Jiang W."/>
            <person name="Fu Q."/>
            <person name="Fu X."/>
            <person name="Miao Y."/>
            <person name="Liu J."/>
            <person name="Yu Q."/>
            <person name="Li R."/>
            <person name="Liao H."/>
            <person name="Li X."/>
            <person name="Kong Y."/>
            <person name="Jiang Z."/>
            <person name="Chourrout D."/>
            <person name="Li R."/>
            <person name="Bao Z."/>
        </authorList>
    </citation>
    <scope>NUCLEOTIDE SEQUENCE [LARGE SCALE GENOMIC DNA]</scope>
    <source>
        <strain evidence="4 5">PY_sf001</strain>
    </source>
</reference>
<dbReference type="Pfam" id="PF21672">
    <property type="entry name" value="COMM_HN"/>
    <property type="match status" value="1"/>
</dbReference>
<dbReference type="PROSITE" id="PS51269">
    <property type="entry name" value="COMM"/>
    <property type="match status" value="1"/>
</dbReference>
<organism evidence="4 5">
    <name type="scientific">Mizuhopecten yessoensis</name>
    <name type="common">Japanese scallop</name>
    <name type="synonym">Patinopecten yessoensis</name>
    <dbReference type="NCBI Taxonomy" id="6573"/>
    <lineage>
        <taxon>Eukaryota</taxon>
        <taxon>Metazoa</taxon>
        <taxon>Spiralia</taxon>
        <taxon>Lophotrochozoa</taxon>
        <taxon>Mollusca</taxon>
        <taxon>Bivalvia</taxon>
        <taxon>Autobranchia</taxon>
        <taxon>Pteriomorphia</taxon>
        <taxon>Pectinida</taxon>
        <taxon>Pectinoidea</taxon>
        <taxon>Pectinidae</taxon>
        <taxon>Mizuhopecten</taxon>
    </lineage>
</organism>
<dbReference type="PANTHER" id="PTHR31159:SF1">
    <property type="entry name" value="COMM DOMAIN-CONTAINING PROTEIN 3"/>
    <property type="match status" value="1"/>
</dbReference>
<dbReference type="AlphaFoldDB" id="A0A210PW35"/>
<keyword evidence="5" id="KW-1185">Reference proteome</keyword>
<dbReference type="EMBL" id="NEDP02005456">
    <property type="protein sequence ID" value="OWF40672.1"/>
    <property type="molecule type" value="Genomic_DNA"/>
</dbReference>
<proteinExistence type="inferred from homology"/>
<dbReference type="CDD" id="cd04751">
    <property type="entry name" value="Commd3"/>
    <property type="match status" value="1"/>
</dbReference>